<organism evidence="2 3">
    <name type="scientific">Moniliophthora roreri</name>
    <name type="common">Frosty pod rot fungus</name>
    <name type="synonym">Monilia roreri</name>
    <dbReference type="NCBI Taxonomy" id="221103"/>
    <lineage>
        <taxon>Eukaryota</taxon>
        <taxon>Fungi</taxon>
        <taxon>Dikarya</taxon>
        <taxon>Basidiomycota</taxon>
        <taxon>Agaricomycotina</taxon>
        <taxon>Agaricomycetes</taxon>
        <taxon>Agaricomycetidae</taxon>
        <taxon>Agaricales</taxon>
        <taxon>Marasmiineae</taxon>
        <taxon>Marasmiaceae</taxon>
        <taxon>Moniliophthora</taxon>
    </lineage>
</organism>
<evidence type="ECO:0000256" key="1">
    <source>
        <dbReference type="SAM" id="MobiDB-lite"/>
    </source>
</evidence>
<evidence type="ECO:0000313" key="2">
    <source>
        <dbReference type="EMBL" id="KTB45130.1"/>
    </source>
</evidence>
<dbReference type="EMBL" id="LATX01000768">
    <property type="protein sequence ID" value="KTB45130.1"/>
    <property type="molecule type" value="Genomic_DNA"/>
</dbReference>
<protein>
    <submittedName>
        <fullName evidence="2">Uncharacterized protein</fullName>
    </submittedName>
</protein>
<feature type="compositionally biased region" description="Acidic residues" evidence="1">
    <location>
        <begin position="1"/>
        <end position="16"/>
    </location>
</feature>
<name>A0A0W0G998_MONRR</name>
<gene>
    <name evidence="2" type="ORF">WG66_2293</name>
</gene>
<feature type="region of interest" description="Disordered" evidence="1">
    <location>
        <begin position="1"/>
        <end position="22"/>
    </location>
</feature>
<accession>A0A0W0G998</accession>
<comment type="caution">
    <text evidence="2">The sequence shown here is derived from an EMBL/GenBank/DDBJ whole genome shotgun (WGS) entry which is preliminary data.</text>
</comment>
<dbReference type="Proteomes" id="UP000054988">
    <property type="component" value="Unassembled WGS sequence"/>
</dbReference>
<evidence type="ECO:0000313" key="3">
    <source>
        <dbReference type="Proteomes" id="UP000054988"/>
    </source>
</evidence>
<dbReference type="AlphaFoldDB" id="A0A0W0G998"/>
<sequence>MDIDIDEGENDSEDEENEKRGDTVTWLNRNKVGGLALCDDTCIEHWKAAGPDSQKTFALFAISGIFVAVELMKYPLGIVNVLIDNYGDELSIGYDIIGVKFKDQV</sequence>
<reference evidence="2 3" key="1">
    <citation type="submission" date="2015-12" db="EMBL/GenBank/DDBJ databases">
        <title>Draft genome sequence of Moniliophthora roreri, the causal agent of frosty pod rot of cacao.</title>
        <authorList>
            <person name="Aime M.C."/>
            <person name="Diaz-Valderrama J.R."/>
            <person name="Kijpornyongpan T."/>
            <person name="Phillips-Mora W."/>
        </authorList>
    </citation>
    <scope>NUCLEOTIDE SEQUENCE [LARGE SCALE GENOMIC DNA]</scope>
    <source>
        <strain evidence="2 3">MCA 2952</strain>
    </source>
</reference>
<proteinExistence type="predicted"/>